<dbReference type="EMBL" id="JACEZS010000025">
    <property type="protein sequence ID" value="MBA5608134.1"/>
    <property type="molecule type" value="Genomic_DNA"/>
</dbReference>
<evidence type="ECO:0000313" key="1">
    <source>
        <dbReference type="EMBL" id="MBA5608134.1"/>
    </source>
</evidence>
<evidence type="ECO:0000313" key="2">
    <source>
        <dbReference type="Proteomes" id="UP000566711"/>
    </source>
</evidence>
<dbReference type="Proteomes" id="UP000566711">
    <property type="component" value="Unassembled WGS sequence"/>
</dbReference>
<dbReference type="AlphaFoldDB" id="A0A7W2I920"/>
<organism evidence="1 2">
    <name type="scientific">Rugamonas fusca</name>
    <dbReference type="NCBI Taxonomy" id="2758568"/>
    <lineage>
        <taxon>Bacteria</taxon>
        <taxon>Pseudomonadati</taxon>
        <taxon>Pseudomonadota</taxon>
        <taxon>Betaproteobacteria</taxon>
        <taxon>Burkholderiales</taxon>
        <taxon>Oxalobacteraceae</taxon>
        <taxon>Telluria group</taxon>
        <taxon>Rugamonas</taxon>
    </lineage>
</organism>
<accession>A0A7W2I920</accession>
<reference evidence="1 2" key="1">
    <citation type="submission" date="2020-07" db="EMBL/GenBank/DDBJ databases">
        <title>Novel species isolated from subtropical streams in China.</title>
        <authorList>
            <person name="Lu H."/>
        </authorList>
    </citation>
    <scope>NUCLEOTIDE SEQUENCE [LARGE SCALE GENOMIC DNA]</scope>
    <source>
        <strain evidence="1 2">FT3S</strain>
    </source>
</reference>
<dbReference type="RefSeq" id="WP_182220307.1">
    <property type="nucleotide sequence ID" value="NZ_JACEZS010000025.1"/>
</dbReference>
<sequence length="107" mass="11650">MVEMRKLLQFKKILSLAEAAQNLSTFVNQSMTVGDILNFGLEGSLQLSVNFLSPTKVRVGDRLPDDIGGDEGIKLCSPVVHRPPQGGHYTRVAPVVLLSLKIMDGKC</sequence>
<proteinExistence type="predicted"/>
<comment type="caution">
    <text evidence="1">The sequence shown here is derived from an EMBL/GenBank/DDBJ whole genome shotgun (WGS) entry which is preliminary data.</text>
</comment>
<keyword evidence="2" id="KW-1185">Reference proteome</keyword>
<protein>
    <submittedName>
        <fullName evidence="1">Uncharacterized protein</fullName>
    </submittedName>
</protein>
<gene>
    <name evidence="1" type="ORF">H3H36_22550</name>
</gene>
<name>A0A7W2I920_9BURK</name>